<dbReference type="RefSeq" id="WP_161567059.1">
    <property type="nucleotide sequence ID" value="NZ_QOVI01000002.1"/>
</dbReference>
<dbReference type="InterPro" id="IPR026341">
    <property type="entry name" value="T9SS_type_B"/>
</dbReference>
<organism evidence="2 3">
    <name type="scientific">Leeuwenhoekiella aestuarii</name>
    <dbReference type="NCBI Taxonomy" id="2249426"/>
    <lineage>
        <taxon>Bacteria</taxon>
        <taxon>Pseudomonadati</taxon>
        <taxon>Bacteroidota</taxon>
        <taxon>Flavobacteriia</taxon>
        <taxon>Flavobacteriales</taxon>
        <taxon>Flavobacteriaceae</taxon>
        <taxon>Leeuwenhoekiella</taxon>
    </lineage>
</organism>
<comment type="caution">
    <text evidence="2">The sequence shown here is derived from an EMBL/GenBank/DDBJ whole genome shotgun (WGS) entry which is preliminary data.</text>
</comment>
<evidence type="ECO:0000313" key="2">
    <source>
        <dbReference type="EMBL" id="RXG16536.1"/>
    </source>
</evidence>
<sequence length="696" mass="76457">MKKSYLILIAFLTFSNWIFSQANDCTDAILLCGNTPVGIEPQGVGFDEFSLPGNFAPPCYSFNNQTVWFRVEIDQGGTLGFDIIPDNGTDDYDFAVYGPVSDCANLGMSIRCSSTNPLAAGVSGNTGLNATETDLSEGPGPNGNGYLKELDTQAGETYYILLDRAHGASGFQINLNGTAVLPQSPDFNTPQNLETCDDDGTEDGYARFNLLSQASAITRNFPNSRVSFHESLNDANLNLNPIAATTYTNTKANSQRIYARVSSVIGPCTEITSFDLIVNPLPSYNNPNELYICDATGIVNYDLSALSESITGNSPNLVISYYRSAIEALMNQNPIQDINVPLSGITVHFLVRNTATNCFIFDEFDISYQNSPALVKPAPLIYCRDDNMTLTFDLSNIEEVALDGLNPDDHDTYFYETDADRNDDANRLPLLWDTEAISKTVFLRSINSITGCFADESFEVQVIESPDYTFKEIQYLCIDAPNPKILSIDSGFDFYEWSTGENGTTLNEIEITQTGTYSVTAYNSFGCSTTKTTEVRSSEAATITGIEITGLNYPRNEATITVTGTGVYEFAIDGGPYTTNTTFTGLSRGYHTIAVKDTQGCATTISEPFLILDYPRYFTPNGDGYHDTWQLIGLDEYPGAVIRVYDRYGKLLKELGANSNGWDGTYLGTLLKPDDYWFELILPEGERVTGHFSLIN</sequence>
<reference evidence="2 3" key="1">
    <citation type="submission" date="2018-07" db="EMBL/GenBank/DDBJ databases">
        <title>Leeuwenhoekiella genomics.</title>
        <authorList>
            <person name="Tahon G."/>
            <person name="Willems A."/>
        </authorList>
    </citation>
    <scope>NUCLEOTIDE SEQUENCE [LARGE SCALE GENOMIC DNA]</scope>
    <source>
        <strain evidence="2 3">R-50232</strain>
    </source>
</reference>
<accession>A0A4Q0NWI6</accession>
<name>A0A4Q0NWI6_9FLAO</name>
<dbReference type="Proteomes" id="UP000289821">
    <property type="component" value="Unassembled WGS sequence"/>
</dbReference>
<dbReference type="EMBL" id="QOVI01000002">
    <property type="protein sequence ID" value="RXG16536.1"/>
    <property type="molecule type" value="Genomic_DNA"/>
</dbReference>
<keyword evidence="1" id="KW-0732">Signal</keyword>
<dbReference type="NCBIfam" id="TIGR04131">
    <property type="entry name" value="Bac_Flav_CTERM"/>
    <property type="match status" value="1"/>
</dbReference>
<gene>
    <name evidence="2" type="ORF">DSM04_102109</name>
</gene>
<feature type="signal peptide" evidence="1">
    <location>
        <begin position="1"/>
        <end position="22"/>
    </location>
</feature>
<keyword evidence="3" id="KW-1185">Reference proteome</keyword>
<protein>
    <submittedName>
        <fullName evidence="2">Gliding motility-associated-like protein</fullName>
    </submittedName>
</protein>
<evidence type="ECO:0000313" key="3">
    <source>
        <dbReference type="Proteomes" id="UP000289821"/>
    </source>
</evidence>
<feature type="chain" id="PRO_5020980839" evidence="1">
    <location>
        <begin position="23"/>
        <end position="696"/>
    </location>
</feature>
<dbReference type="AlphaFoldDB" id="A0A4Q0NWI6"/>
<proteinExistence type="predicted"/>
<evidence type="ECO:0000256" key="1">
    <source>
        <dbReference type="SAM" id="SignalP"/>
    </source>
</evidence>
<dbReference type="Pfam" id="PF13585">
    <property type="entry name" value="CHU_C"/>
    <property type="match status" value="1"/>
</dbReference>